<keyword evidence="1" id="KW-0812">Transmembrane</keyword>
<protein>
    <submittedName>
        <fullName evidence="2">Uncharacterized protein</fullName>
    </submittedName>
</protein>
<evidence type="ECO:0000256" key="1">
    <source>
        <dbReference type="SAM" id="Phobius"/>
    </source>
</evidence>
<sequence>MSSEIKVPKTKAERIDLKRNFTDDDNTDFAYFDVPLAVPTGIFTAFHILILAIAITTAQSFAEKTSFGNGVNGWLNASKWATESCLWNVAHDEDIRKSKLPSLLLLFEFSAEGNALFRLAVCIPTIMWMFLSVANCAANDRLEFSASAFYRFINCVTPFMTFLELVCFALLSIVTIIQDFKLIHAFALYGFVFFGSLHMMMLFIVSVFRSGENAEFMDAISAAIKLVATLVFGACGFHFVLSHQIFLSNSTCHPYG</sequence>
<reference evidence="2 3" key="1">
    <citation type="submission" date="2024-08" db="EMBL/GenBank/DDBJ databases">
        <title>Gnathostoma spinigerum genome.</title>
        <authorList>
            <person name="Gonzalez-Bertolin B."/>
            <person name="Monzon S."/>
            <person name="Zaballos A."/>
            <person name="Jimenez P."/>
            <person name="Dekumyoy P."/>
            <person name="Varona S."/>
            <person name="Cuesta I."/>
            <person name="Sumanam S."/>
            <person name="Adisakwattana P."/>
            <person name="Gasser R.B."/>
            <person name="Hernandez-Gonzalez A."/>
            <person name="Young N.D."/>
            <person name="Perteguer M.J."/>
        </authorList>
    </citation>
    <scope>NUCLEOTIDE SEQUENCE [LARGE SCALE GENOMIC DNA]</scope>
    <source>
        <strain evidence="2">AL3</strain>
        <tissue evidence="2">Liver</tissue>
    </source>
</reference>
<feature type="transmembrane region" description="Helical" evidence="1">
    <location>
        <begin position="36"/>
        <end position="55"/>
    </location>
</feature>
<name>A0ABD6F116_9BILA</name>
<dbReference type="AlphaFoldDB" id="A0ABD6F116"/>
<gene>
    <name evidence="2" type="ORF">AB6A40_010188</name>
</gene>
<proteinExistence type="predicted"/>
<dbReference type="EMBL" id="JBGFUD010012473">
    <property type="protein sequence ID" value="MFH4983479.1"/>
    <property type="molecule type" value="Genomic_DNA"/>
</dbReference>
<comment type="caution">
    <text evidence="2">The sequence shown here is derived from an EMBL/GenBank/DDBJ whole genome shotgun (WGS) entry which is preliminary data.</text>
</comment>
<dbReference type="Proteomes" id="UP001608902">
    <property type="component" value="Unassembled WGS sequence"/>
</dbReference>
<feature type="transmembrane region" description="Helical" evidence="1">
    <location>
        <begin position="186"/>
        <end position="208"/>
    </location>
</feature>
<accession>A0ABD6F116</accession>
<evidence type="ECO:0000313" key="3">
    <source>
        <dbReference type="Proteomes" id="UP001608902"/>
    </source>
</evidence>
<organism evidence="2 3">
    <name type="scientific">Gnathostoma spinigerum</name>
    <dbReference type="NCBI Taxonomy" id="75299"/>
    <lineage>
        <taxon>Eukaryota</taxon>
        <taxon>Metazoa</taxon>
        <taxon>Ecdysozoa</taxon>
        <taxon>Nematoda</taxon>
        <taxon>Chromadorea</taxon>
        <taxon>Rhabditida</taxon>
        <taxon>Spirurina</taxon>
        <taxon>Gnathostomatomorpha</taxon>
        <taxon>Gnathostomatoidea</taxon>
        <taxon>Gnathostomatidae</taxon>
        <taxon>Gnathostoma</taxon>
    </lineage>
</organism>
<feature type="transmembrane region" description="Helical" evidence="1">
    <location>
        <begin position="220"/>
        <end position="241"/>
    </location>
</feature>
<evidence type="ECO:0000313" key="2">
    <source>
        <dbReference type="EMBL" id="MFH4983479.1"/>
    </source>
</evidence>
<feature type="transmembrane region" description="Helical" evidence="1">
    <location>
        <begin position="115"/>
        <end position="134"/>
    </location>
</feature>
<keyword evidence="3" id="KW-1185">Reference proteome</keyword>
<feature type="transmembrane region" description="Helical" evidence="1">
    <location>
        <begin position="149"/>
        <end position="174"/>
    </location>
</feature>
<keyword evidence="1" id="KW-1133">Transmembrane helix</keyword>
<keyword evidence="1" id="KW-0472">Membrane</keyword>